<name>A0A1A0D9T4_ACEPA</name>
<dbReference type="Proteomes" id="UP000093796">
    <property type="component" value="Unassembled WGS sequence"/>
</dbReference>
<evidence type="ECO:0000256" key="7">
    <source>
        <dbReference type="SAM" id="MobiDB-lite"/>
    </source>
</evidence>
<proteinExistence type="inferred from homology"/>
<accession>A0A1A0D9T4</accession>
<evidence type="ECO:0000256" key="1">
    <source>
        <dbReference type="ARBA" id="ARBA00004651"/>
    </source>
</evidence>
<dbReference type="RefSeq" id="WP_196767384.1">
    <property type="nucleotide sequence ID" value="NZ_LYUD01000106.1"/>
</dbReference>
<comment type="similarity">
    <text evidence="6">Belongs to the YccS/YhfK family.</text>
</comment>
<keyword evidence="4 8" id="KW-1133">Transmembrane helix</keyword>
<protein>
    <submittedName>
        <fullName evidence="10">Multidrug resistance protein MdtO</fullName>
    </submittedName>
</protein>
<dbReference type="AlphaFoldDB" id="A0A1A0D9T4"/>
<feature type="transmembrane region" description="Helical" evidence="8">
    <location>
        <begin position="399"/>
        <end position="421"/>
    </location>
</feature>
<gene>
    <name evidence="10" type="ORF">SRCM100623_01975</name>
</gene>
<dbReference type="eggNOG" id="COG1289">
    <property type="taxonomic scope" value="Bacteria"/>
</dbReference>
<evidence type="ECO:0000259" key="9">
    <source>
        <dbReference type="Pfam" id="PF13515"/>
    </source>
</evidence>
<evidence type="ECO:0000256" key="2">
    <source>
        <dbReference type="ARBA" id="ARBA00022475"/>
    </source>
</evidence>
<dbReference type="GO" id="GO:0005886">
    <property type="term" value="C:plasma membrane"/>
    <property type="evidence" value="ECO:0007669"/>
    <property type="project" value="UniProtKB-SubCell"/>
</dbReference>
<feature type="transmembrane region" description="Helical" evidence="8">
    <location>
        <begin position="451"/>
        <end position="471"/>
    </location>
</feature>
<evidence type="ECO:0000256" key="5">
    <source>
        <dbReference type="ARBA" id="ARBA00023136"/>
    </source>
</evidence>
<reference evidence="10 11" key="1">
    <citation type="submission" date="2016-05" db="EMBL/GenBank/DDBJ databases">
        <title>Genome sequencing of Acetobacter pasteurianus strain SRCM100623.</title>
        <authorList>
            <person name="Song Y.R."/>
        </authorList>
    </citation>
    <scope>NUCLEOTIDE SEQUENCE [LARGE SCALE GENOMIC DNA]</scope>
    <source>
        <strain evidence="10 11">SRCM100623</strain>
    </source>
</reference>
<dbReference type="PANTHER" id="PTHR30509">
    <property type="entry name" value="P-HYDROXYBENZOIC ACID EFFLUX PUMP SUBUNIT-RELATED"/>
    <property type="match status" value="1"/>
</dbReference>
<feature type="region of interest" description="Disordered" evidence="7">
    <location>
        <begin position="1"/>
        <end position="21"/>
    </location>
</feature>
<comment type="caution">
    <text evidence="10">The sequence shown here is derived from an EMBL/GenBank/DDBJ whole genome shotgun (WGS) entry which is preliminary data.</text>
</comment>
<dbReference type="EMBL" id="LYUD01000106">
    <property type="protein sequence ID" value="OAZ72048.1"/>
    <property type="molecule type" value="Genomic_DNA"/>
</dbReference>
<comment type="subcellular location">
    <subcellularLocation>
        <location evidence="1">Cell membrane</location>
        <topology evidence="1">Multi-pass membrane protein</topology>
    </subcellularLocation>
</comment>
<organism evidence="10 11">
    <name type="scientific">Acetobacter pasteurianus</name>
    <name type="common">Acetobacter turbidans</name>
    <dbReference type="NCBI Taxonomy" id="438"/>
    <lineage>
        <taxon>Bacteria</taxon>
        <taxon>Pseudomonadati</taxon>
        <taxon>Pseudomonadota</taxon>
        <taxon>Alphaproteobacteria</taxon>
        <taxon>Acetobacterales</taxon>
        <taxon>Acetobacteraceae</taxon>
        <taxon>Acetobacter</taxon>
    </lineage>
</organism>
<feature type="transmembrane region" description="Helical" evidence="8">
    <location>
        <begin position="84"/>
        <end position="105"/>
    </location>
</feature>
<dbReference type="PANTHER" id="PTHR30509:SF9">
    <property type="entry name" value="MULTIDRUG RESISTANCE PROTEIN MDTO"/>
    <property type="match status" value="1"/>
</dbReference>
<evidence type="ECO:0000313" key="11">
    <source>
        <dbReference type="Proteomes" id="UP000093796"/>
    </source>
</evidence>
<keyword evidence="3 8" id="KW-0812">Transmembrane</keyword>
<feature type="domain" description="Integral membrane bound transporter" evidence="9">
    <location>
        <begin position="366"/>
        <end position="493"/>
    </location>
</feature>
<keyword evidence="2" id="KW-1003">Cell membrane</keyword>
<dbReference type="PATRIC" id="fig|438.15.peg.2197"/>
<sequence length="608" mass="65985">MVPPATDLSPQQGEQDRNSSPKLTLSRIWALVCNPAPGRLGYALRMAAGCTTTVLVGEIWQVPDLAVPALVTMALWQKDRVTNALAAIGLNIIILFLLAFVYGLIRLTLDHPLWLIIVIALLSFGFFFLGSASKLKPVAYMLGLIIVYALIAIDQVPVGEIVTRAILYADLFLAVPGAVMVVLGLLICPSPKTILTEGITERLKLSISLLQNPDPTLLDHASGLLNTGASEMMRNVKMAKLEKIWSPQDLACLQQAANASVAVLALSLNAARSEATASAELLNTLNEMATIFARGDYPTNIIPPTNPEKCTTLRKLASLLPTFTTSVTVESEKPEKSSGFFFPDAFRNPDHIRFAVKGTAAVMSSYLLFKMLDWPGIHTCIITCFIVALPTTGEMISKLTLRITGALIGGSIGILSIIWVMPHLDGVTGFLVLIFSVSLLAAWVKAGNQRIAYAGFQIGLAFYLTDLNGYGPTSDMTTARDRIVGIMIGNFITYAIFTSFWPASARNMVPAKLKALFQLLRKQATAPTLQQREALFAQAQSALDAAKLTLEYTQTEPANPGADTQQHQNQLATWHNTLIQADHLATNLLEDTPAHTTAYIEQLERNAQ</sequence>
<dbReference type="Pfam" id="PF13515">
    <property type="entry name" value="FUSC_2"/>
    <property type="match status" value="1"/>
</dbReference>
<evidence type="ECO:0000313" key="10">
    <source>
        <dbReference type="EMBL" id="OAZ72048.1"/>
    </source>
</evidence>
<evidence type="ECO:0000256" key="8">
    <source>
        <dbReference type="SAM" id="Phobius"/>
    </source>
</evidence>
<evidence type="ECO:0000256" key="3">
    <source>
        <dbReference type="ARBA" id="ARBA00022692"/>
    </source>
</evidence>
<feature type="transmembrane region" description="Helical" evidence="8">
    <location>
        <begin position="483"/>
        <end position="503"/>
    </location>
</feature>
<feature type="transmembrane region" description="Helical" evidence="8">
    <location>
        <begin position="111"/>
        <end position="130"/>
    </location>
</feature>
<feature type="transmembrane region" description="Helical" evidence="8">
    <location>
        <begin position="427"/>
        <end position="444"/>
    </location>
</feature>
<evidence type="ECO:0000256" key="6">
    <source>
        <dbReference type="ARBA" id="ARBA00043993"/>
    </source>
</evidence>
<keyword evidence="5 8" id="KW-0472">Membrane</keyword>
<feature type="transmembrane region" description="Helical" evidence="8">
    <location>
        <begin position="137"/>
        <end position="153"/>
    </location>
</feature>
<dbReference type="InterPro" id="IPR049453">
    <property type="entry name" value="Memb_transporter_dom"/>
</dbReference>
<evidence type="ECO:0000256" key="4">
    <source>
        <dbReference type="ARBA" id="ARBA00022989"/>
    </source>
</evidence>
<feature type="transmembrane region" description="Helical" evidence="8">
    <location>
        <begin position="165"/>
        <end position="188"/>
    </location>
</feature>